<dbReference type="PANTHER" id="PTHR42872:SF6">
    <property type="entry name" value="PROTEIN-GLUTAMATE METHYLESTERASE_PROTEIN-GLUTAMINE GLUTAMINASE"/>
    <property type="match status" value="1"/>
</dbReference>
<evidence type="ECO:0000313" key="6">
    <source>
        <dbReference type="EMBL" id="WQD38912.1"/>
    </source>
</evidence>
<feature type="active site" evidence="4">
    <location>
        <position position="134"/>
    </location>
</feature>
<dbReference type="Gene3D" id="3.40.50.180">
    <property type="entry name" value="Methylesterase CheB, C-terminal domain"/>
    <property type="match status" value="1"/>
</dbReference>
<keyword evidence="4" id="KW-0145">Chemotaxis</keyword>
<evidence type="ECO:0000259" key="5">
    <source>
        <dbReference type="PROSITE" id="PS50122"/>
    </source>
</evidence>
<dbReference type="SUPFAM" id="SSF52738">
    <property type="entry name" value="Methylesterase CheB, C-terminal domain"/>
    <property type="match status" value="1"/>
</dbReference>
<keyword evidence="7" id="KW-1185">Reference proteome</keyword>
<accession>A0ABZ0WBG7</accession>
<evidence type="ECO:0000256" key="2">
    <source>
        <dbReference type="ARBA" id="ARBA00039140"/>
    </source>
</evidence>
<dbReference type="RefSeq" id="WP_114792504.1">
    <property type="nucleotide sequence ID" value="NZ_CP139960.1"/>
</dbReference>
<reference evidence="6 7" key="1">
    <citation type="submission" date="2023-12" db="EMBL/GenBank/DDBJ databases">
        <title>Genome sequencing and assembly of bacterial species from a model synthetic community.</title>
        <authorList>
            <person name="Hogle S.L."/>
        </authorList>
    </citation>
    <scope>NUCLEOTIDE SEQUENCE [LARGE SCALE GENOMIC DNA]</scope>
    <source>
        <strain evidence="6 7">HAMBI_3031</strain>
    </source>
</reference>
<evidence type="ECO:0000256" key="4">
    <source>
        <dbReference type="PROSITE-ProRule" id="PRU00050"/>
    </source>
</evidence>
<keyword evidence="1 4" id="KW-0378">Hydrolase</keyword>
<evidence type="ECO:0000256" key="3">
    <source>
        <dbReference type="ARBA" id="ARBA00048267"/>
    </source>
</evidence>
<evidence type="ECO:0000256" key="1">
    <source>
        <dbReference type="ARBA" id="ARBA00022801"/>
    </source>
</evidence>
<proteinExistence type="predicted"/>
<dbReference type="PROSITE" id="PS50122">
    <property type="entry name" value="CHEB"/>
    <property type="match status" value="1"/>
</dbReference>
<comment type="catalytic activity">
    <reaction evidence="3">
        <text>[protein]-L-glutamate 5-O-methyl ester + H2O = L-glutamyl-[protein] + methanol + H(+)</text>
        <dbReference type="Rhea" id="RHEA:23236"/>
        <dbReference type="Rhea" id="RHEA-COMP:10208"/>
        <dbReference type="Rhea" id="RHEA-COMP:10311"/>
        <dbReference type="ChEBI" id="CHEBI:15377"/>
        <dbReference type="ChEBI" id="CHEBI:15378"/>
        <dbReference type="ChEBI" id="CHEBI:17790"/>
        <dbReference type="ChEBI" id="CHEBI:29973"/>
        <dbReference type="ChEBI" id="CHEBI:82795"/>
        <dbReference type="EC" id="3.1.1.61"/>
    </reaction>
</comment>
<feature type="domain" description="CheB-type methylesterase" evidence="5">
    <location>
        <begin position="2"/>
        <end position="192"/>
    </location>
</feature>
<dbReference type="Proteomes" id="UP001325680">
    <property type="component" value="Chromosome"/>
</dbReference>
<dbReference type="InterPro" id="IPR035909">
    <property type="entry name" value="CheB_C"/>
</dbReference>
<organism evidence="6 7">
    <name type="scientific">Niabella yanshanensis</name>
    <dbReference type="NCBI Taxonomy" id="577386"/>
    <lineage>
        <taxon>Bacteria</taxon>
        <taxon>Pseudomonadati</taxon>
        <taxon>Bacteroidota</taxon>
        <taxon>Chitinophagia</taxon>
        <taxon>Chitinophagales</taxon>
        <taxon>Chitinophagaceae</taxon>
        <taxon>Niabella</taxon>
    </lineage>
</organism>
<dbReference type="PANTHER" id="PTHR42872">
    <property type="entry name" value="PROTEIN-GLUTAMATE METHYLESTERASE/PROTEIN-GLUTAMINE GLUTAMINASE"/>
    <property type="match status" value="1"/>
</dbReference>
<dbReference type="Pfam" id="PF01339">
    <property type="entry name" value="CheB_methylest"/>
    <property type="match status" value="1"/>
</dbReference>
<protein>
    <recommendedName>
        <fullName evidence="2">protein-glutamate methylesterase</fullName>
        <ecNumber evidence="2">3.1.1.61</ecNumber>
    </recommendedName>
</protein>
<sequence length="194" mass="20878">MNKASTEILLIGGSAGSISVLLEIIPYLDKALSFPVIIILHRKAHPESNLSDLLKFHSSLPVAEVEDKTSLSPGYIYLAPADYHLLLETKSLAALDSSEKVNYSRPSIDVSFQSAAVIFKQHTTALLLSGANADGMEGLLTIASYGGTVLVQDPVSAEFGYMPRQTLLNLEADAVLKPAQMATFINGLHKKEQP</sequence>
<dbReference type="EMBL" id="CP139960">
    <property type="protein sequence ID" value="WQD38912.1"/>
    <property type="molecule type" value="Genomic_DNA"/>
</dbReference>
<dbReference type="InterPro" id="IPR000673">
    <property type="entry name" value="Sig_transdc_resp-reg_Me-estase"/>
</dbReference>
<feature type="active site" evidence="4">
    <location>
        <position position="41"/>
    </location>
</feature>
<evidence type="ECO:0000313" key="7">
    <source>
        <dbReference type="Proteomes" id="UP001325680"/>
    </source>
</evidence>
<dbReference type="CDD" id="cd16433">
    <property type="entry name" value="CheB"/>
    <property type="match status" value="1"/>
</dbReference>
<name>A0ABZ0WBG7_9BACT</name>
<feature type="active site" evidence="4">
    <location>
        <position position="14"/>
    </location>
</feature>
<dbReference type="EC" id="3.1.1.61" evidence="2"/>
<gene>
    <name evidence="6" type="ORF">U0035_01980</name>
</gene>